<dbReference type="PANTHER" id="PTHR34106:SF5">
    <property type="entry name" value="GLYCOSIDASE"/>
    <property type="match status" value="1"/>
</dbReference>
<dbReference type="PROSITE" id="PS50022">
    <property type="entry name" value="FA58C_3"/>
    <property type="match status" value="1"/>
</dbReference>
<keyword evidence="2" id="KW-0808">Transferase</keyword>
<dbReference type="InterPro" id="IPR000421">
    <property type="entry name" value="FA58C"/>
</dbReference>
<feature type="non-terminal residue" evidence="5">
    <location>
        <position position="1"/>
    </location>
</feature>
<keyword evidence="3" id="KW-0812">Transmembrane</keyword>
<evidence type="ECO:0000259" key="4">
    <source>
        <dbReference type="PROSITE" id="PS50022"/>
    </source>
</evidence>
<dbReference type="EMBL" id="GDID01000309">
    <property type="protein sequence ID" value="JAP96297.1"/>
    <property type="molecule type" value="Transcribed_RNA"/>
</dbReference>
<accession>A0A146KIM9</accession>
<proteinExistence type="predicted"/>
<dbReference type="GO" id="GO:0016757">
    <property type="term" value="F:glycosyltransferase activity"/>
    <property type="evidence" value="ECO:0007669"/>
    <property type="project" value="UniProtKB-KW"/>
</dbReference>
<keyword evidence="3" id="KW-0472">Membrane</keyword>
<evidence type="ECO:0000256" key="3">
    <source>
        <dbReference type="SAM" id="Phobius"/>
    </source>
</evidence>
<dbReference type="InterPro" id="IPR023296">
    <property type="entry name" value="Glyco_hydro_beta-prop_sf"/>
</dbReference>
<protein>
    <submittedName>
        <fullName evidence="5">Glycosidase</fullName>
    </submittedName>
</protein>
<dbReference type="GO" id="GO:0016798">
    <property type="term" value="F:hydrolase activity, acting on glycosyl bonds"/>
    <property type="evidence" value="ECO:0007669"/>
    <property type="project" value="UniProtKB-KW"/>
</dbReference>
<dbReference type="CDD" id="cd18610">
    <property type="entry name" value="GH130_BT3780-like"/>
    <property type="match status" value="1"/>
</dbReference>
<dbReference type="Pfam" id="PF00754">
    <property type="entry name" value="F5_F8_type_C"/>
    <property type="match status" value="1"/>
</dbReference>
<evidence type="ECO:0000313" key="5">
    <source>
        <dbReference type="EMBL" id="JAP96297.1"/>
    </source>
</evidence>
<dbReference type="SUPFAM" id="SSF49785">
    <property type="entry name" value="Galactose-binding domain-like"/>
    <property type="match status" value="1"/>
</dbReference>
<evidence type="ECO:0000256" key="1">
    <source>
        <dbReference type="ARBA" id="ARBA00022676"/>
    </source>
</evidence>
<dbReference type="PANTHER" id="PTHR34106">
    <property type="entry name" value="GLYCOSIDASE"/>
    <property type="match status" value="1"/>
</dbReference>
<dbReference type="InterPro" id="IPR008979">
    <property type="entry name" value="Galactose-bd-like_sf"/>
</dbReference>
<reference evidence="5" key="1">
    <citation type="submission" date="2015-07" db="EMBL/GenBank/DDBJ databases">
        <title>Adaptation to a free-living lifestyle via gene acquisitions in the diplomonad Trepomonas sp. PC1.</title>
        <authorList>
            <person name="Xu F."/>
            <person name="Jerlstrom-Hultqvist J."/>
            <person name="Kolisko M."/>
            <person name="Simpson A.G.B."/>
            <person name="Roger A.J."/>
            <person name="Svard S.G."/>
            <person name="Andersson J.O."/>
        </authorList>
    </citation>
    <scope>NUCLEOTIDE SEQUENCE</scope>
    <source>
        <strain evidence="5">PC1</strain>
    </source>
</reference>
<keyword evidence="5" id="KW-0378">Hydrolase</keyword>
<evidence type="ECO:0000256" key="2">
    <source>
        <dbReference type="ARBA" id="ARBA00022679"/>
    </source>
</evidence>
<keyword evidence="5" id="KW-0326">Glycosidase</keyword>
<name>A0A146KIM9_9EUKA</name>
<dbReference type="SUPFAM" id="SSF75005">
    <property type="entry name" value="Arabinanase/levansucrase/invertase"/>
    <property type="match status" value="1"/>
</dbReference>
<dbReference type="Pfam" id="PF04041">
    <property type="entry name" value="Glyco_hydro_130"/>
    <property type="match status" value="1"/>
</dbReference>
<gene>
    <name evidence="5" type="ORF">TPC1_10417</name>
</gene>
<keyword evidence="1" id="KW-0328">Glycosyltransferase</keyword>
<feature type="transmembrane region" description="Helical" evidence="3">
    <location>
        <begin position="493"/>
        <end position="516"/>
    </location>
</feature>
<organism evidence="5">
    <name type="scientific">Trepomonas sp. PC1</name>
    <dbReference type="NCBI Taxonomy" id="1076344"/>
    <lineage>
        <taxon>Eukaryota</taxon>
        <taxon>Metamonada</taxon>
        <taxon>Diplomonadida</taxon>
        <taxon>Hexamitidae</taxon>
        <taxon>Hexamitinae</taxon>
        <taxon>Trepomonas</taxon>
    </lineage>
</organism>
<keyword evidence="3" id="KW-1133">Transmembrane helix</keyword>
<sequence length="533" mass="60331">LSQQLDPGQEIVRSYDFEAVASNGNQINDSTSMFNAFDGKPNTYWAVTKTPSWISLKLKAEYVIQKYSIVCGNDLNAAPSSWQFLASNDGTIWVTLDTQTDIKFAAKNLKMLFKVKNSHKFRYYKIHVDQTFQPNSTMELSQIQFIECGPVLPWLLGPFEKAKSANPVLRTRQDDLWMCPVSKKMVKWEGYALYNPGVIVKDGKINVLYRAQDEALTSRVGLATTSDGHKFDRNPEPIFFPKEDDMYKYEWPGGTEDPRIVQGPDGYVLTYTTYDGTVARLAVATSKDLKEWTKHGIAFKDAQDGKYIDLWSKSGAIVTEIVGNKILAKKIDGKYWMYWGDTNIFLATSVDMIKWSPVEDKDGNLEIALKPRENFFDSRLVESGPPALFTEKGIVLIYNGMNNQFGDKFLADGTYAAGQALFDSNNPGKLIDRSDQYFLYPDQEFEIYGQVNQVCFVEGLAYYKNKLFLYYGTADSLLAVAETDYGVNQLSGWAIFGIIIGVLVMICAIVLIVWLIRNKRKTYQAIVNDHITD</sequence>
<dbReference type="Gene3D" id="2.60.120.260">
    <property type="entry name" value="Galactose-binding domain-like"/>
    <property type="match status" value="1"/>
</dbReference>
<feature type="domain" description="F5/8 type C" evidence="4">
    <location>
        <begin position="1"/>
        <end position="145"/>
    </location>
</feature>
<dbReference type="InterPro" id="IPR007184">
    <property type="entry name" value="Mannoside_phosphorylase"/>
</dbReference>
<dbReference type="Gene3D" id="2.115.10.20">
    <property type="entry name" value="Glycosyl hydrolase domain, family 43"/>
    <property type="match status" value="1"/>
</dbReference>
<dbReference type="AlphaFoldDB" id="A0A146KIM9"/>